<proteinExistence type="predicted"/>
<dbReference type="InParanoid" id="A0A1Y2E5X8"/>
<keyword evidence="1" id="KW-0472">Membrane</keyword>
<dbReference type="STRING" id="106004.A0A1Y2E5X8"/>
<accession>A0A1Y2E5X8</accession>
<feature type="transmembrane region" description="Helical" evidence="1">
    <location>
        <begin position="268"/>
        <end position="285"/>
    </location>
</feature>
<dbReference type="OrthoDB" id="3247214at2759"/>
<dbReference type="EMBL" id="MCGR01000061">
    <property type="protein sequence ID" value="ORY66960.1"/>
    <property type="molecule type" value="Genomic_DNA"/>
</dbReference>
<comment type="caution">
    <text evidence="2">The sequence shown here is derived from an EMBL/GenBank/DDBJ whole genome shotgun (WGS) entry which is preliminary data.</text>
</comment>
<feature type="transmembrane region" description="Helical" evidence="1">
    <location>
        <begin position="227"/>
        <end position="248"/>
    </location>
</feature>
<evidence type="ECO:0000256" key="1">
    <source>
        <dbReference type="SAM" id="Phobius"/>
    </source>
</evidence>
<protein>
    <submittedName>
        <fullName evidence="2">Uncharacterized protein</fullName>
    </submittedName>
</protein>
<dbReference type="Proteomes" id="UP000193467">
    <property type="component" value="Unassembled WGS sequence"/>
</dbReference>
<name>A0A1Y2E5X8_9BASI</name>
<evidence type="ECO:0000313" key="3">
    <source>
        <dbReference type="Proteomes" id="UP000193467"/>
    </source>
</evidence>
<organism evidence="2 3">
    <name type="scientific">Leucosporidium creatinivorum</name>
    <dbReference type="NCBI Taxonomy" id="106004"/>
    <lineage>
        <taxon>Eukaryota</taxon>
        <taxon>Fungi</taxon>
        <taxon>Dikarya</taxon>
        <taxon>Basidiomycota</taxon>
        <taxon>Pucciniomycotina</taxon>
        <taxon>Microbotryomycetes</taxon>
        <taxon>Leucosporidiales</taxon>
        <taxon>Leucosporidium</taxon>
    </lineage>
</organism>
<keyword evidence="1" id="KW-1133">Transmembrane helix</keyword>
<sequence length="302" mass="32336">MTTPALDVTAFANSLHALLATPPPSLSAPTSANALPVLSQLLQPEFLNGSDEMHSVWRALQQLPPPSFEGAATAARSSTGEAGSAGAPTSLYLVLASSLDALDDGSCCISCPLDPTSAEQLELAPHSISLVEVPLADDAAAQEVNTKRWQLPWSNGKKLQRQKQVLERKTFYPPKDKLSLLVAWWGYQVFLPEAVMKQIGSELEPYVDGLSALSAALAFIASQAPKLLLLVPGGALLSSIGLPIIAALSSACTFSWKYLKSKDKGEGIILAATWLIPVAVVPRTLEGKEWMRQERRSRRRGS</sequence>
<reference evidence="2 3" key="1">
    <citation type="submission" date="2016-07" db="EMBL/GenBank/DDBJ databases">
        <title>Pervasive Adenine N6-methylation of Active Genes in Fungi.</title>
        <authorList>
            <consortium name="DOE Joint Genome Institute"/>
            <person name="Mondo S.J."/>
            <person name="Dannebaum R.O."/>
            <person name="Kuo R.C."/>
            <person name="Labutti K."/>
            <person name="Haridas S."/>
            <person name="Kuo A."/>
            <person name="Salamov A."/>
            <person name="Ahrendt S.R."/>
            <person name="Lipzen A."/>
            <person name="Sullivan W."/>
            <person name="Andreopoulos W.B."/>
            <person name="Clum A."/>
            <person name="Lindquist E."/>
            <person name="Daum C."/>
            <person name="Ramamoorthy G.K."/>
            <person name="Gryganskyi A."/>
            <person name="Culley D."/>
            <person name="Magnuson J.K."/>
            <person name="James T.Y."/>
            <person name="O'Malley M.A."/>
            <person name="Stajich J.E."/>
            <person name="Spatafora J.W."/>
            <person name="Visel A."/>
            <person name="Grigoriev I.V."/>
        </authorList>
    </citation>
    <scope>NUCLEOTIDE SEQUENCE [LARGE SCALE GENOMIC DNA]</scope>
    <source>
        <strain evidence="2 3">62-1032</strain>
    </source>
</reference>
<keyword evidence="3" id="KW-1185">Reference proteome</keyword>
<gene>
    <name evidence="2" type="ORF">BCR35DRAFT_334514</name>
</gene>
<evidence type="ECO:0000313" key="2">
    <source>
        <dbReference type="EMBL" id="ORY66960.1"/>
    </source>
</evidence>
<dbReference type="AlphaFoldDB" id="A0A1Y2E5X8"/>
<keyword evidence="1" id="KW-0812">Transmembrane</keyword>